<comment type="caution">
    <text evidence="1">The sequence shown here is derived from an EMBL/GenBank/DDBJ whole genome shotgun (WGS) entry which is preliminary data.</text>
</comment>
<dbReference type="Proteomes" id="UP000298324">
    <property type="component" value="Unassembled WGS sequence"/>
</dbReference>
<protein>
    <submittedName>
        <fullName evidence="1">Uncharacterized protein</fullName>
    </submittedName>
</protein>
<evidence type="ECO:0000313" key="1">
    <source>
        <dbReference type="EMBL" id="TEB05662.1"/>
    </source>
</evidence>
<keyword evidence="2" id="KW-1185">Reference proteome</keyword>
<gene>
    <name evidence="1" type="ORF">Psch_02703</name>
</gene>
<dbReference type="AlphaFoldDB" id="A0A4Y7RA54"/>
<organism evidence="1 2">
    <name type="scientific">Pelotomaculum schinkii</name>
    <dbReference type="NCBI Taxonomy" id="78350"/>
    <lineage>
        <taxon>Bacteria</taxon>
        <taxon>Bacillati</taxon>
        <taxon>Bacillota</taxon>
        <taxon>Clostridia</taxon>
        <taxon>Eubacteriales</taxon>
        <taxon>Desulfotomaculaceae</taxon>
        <taxon>Pelotomaculum</taxon>
    </lineage>
</organism>
<dbReference type="EMBL" id="QFGA01000002">
    <property type="protein sequence ID" value="TEB05662.1"/>
    <property type="molecule type" value="Genomic_DNA"/>
</dbReference>
<name>A0A4Y7RA54_9FIRM</name>
<accession>A0A4Y7RA54</accession>
<sequence length="218" mass="24733">MNPRGECVFLKSRKHIDYTDPFKSFPFIEPNFKKAGMIPIEDRYHDILFPYSELKGNKNEIEEETAGNGVLKVYIGAPSSPMHHQVGEPVIIYRKYTGTKGRAAFKSVATSFCTIASLTVVKRSNTSLMSVDDFVSLAGNKTIFDEKSLNSIYAKKKNLVLLELLYNGYFGKGHNVNFNSLKQAGLFEEYPYNIRYTPKEFFSILEMGDIDVQNVIID</sequence>
<reference evidence="1 2" key="1">
    <citation type="journal article" date="2018" name="Environ. Microbiol.">
        <title>Novel energy conservation strategies and behaviour of Pelotomaculum schinkii driving syntrophic propionate catabolism.</title>
        <authorList>
            <person name="Hidalgo-Ahumada C.A.P."/>
            <person name="Nobu M.K."/>
            <person name="Narihiro T."/>
            <person name="Tamaki H."/>
            <person name="Liu W.T."/>
            <person name="Kamagata Y."/>
            <person name="Stams A.J.M."/>
            <person name="Imachi H."/>
            <person name="Sousa D.Z."/>
        </authorList>
    </citation>
    <scope>NUCLEOTIDE SEQUENCE [LARGE SCALE GENOMIC DNA]</scope>
    <source>
        <strain evidence="1 2">HH</strain>
    </source>
</reference>
<proteinExistence type="predicted"/>
<evidence type="ECO:0000313" key="2">
    <source>
        <dbReference type="Proteomes" id="UP000298324"/>
    </source>
</evidence>